<evidence type="ECO:0000313" key="18">
    <source>
        <dbReference type="Proteomes" id="UP000614580"/>
    </source>
</evidence>
<dbReference type="Pfam" id="PF02784">
    <property type="entry name" value="Orn_Arg_deC_N"/>
    <property type="match status" value="1"/>
</dbReference>
<dbReference type="PROSITE" id="PS00879">
    <property type="entry name" value="ODR_DC_2_2"/>
    <property type="match status" value="1"/>
</dbReference>
<evidence type="ECO:0000256" key="9">
    <source>
        <dbReference type="ARBA" id="ARBA00022898"/>
    </source>
</evidence>
<accession>A0A812A147</accession>
<dbReference type="Gene3D" id="2.40.37.10">
    <property type="entry name" value="Lyase, Ornithine Decarboxylase, Chain A, domain 1"/>
    <property type="match status" value="1"/>
</dbReference>
<keyword evidence="8" id="KW-0460">Magnesium</keyword>
<dbReference type="PROSITE" id="PS00878">
    <property type="entry name" value="ODR_DC_2_1"/>
    <property type="match status" value="1"/>
</dbReference>
<sequence length="663" mass="74699">MQVVRLWRIEDSAELYGISCWGSGYFGISKNGNLTIATKKDSPHRIEIVDIIRKLNEMNLKPPFLLRFPQLLHERLKDVHGSFVRSINESGYGGAYHSVFPVKVNQRREVVEGLLHSGLPLIFGLEVGSKPELLLTIPYQAQYDVHLLCNGCKDDAYITLALKTIQFNKNTIIVIDDVSETELIIDTAKELDVVPQIGIRTKLYSKGSGKWESSGGDTSKFGLNTTEILEVIKTLGDNEMLSSLNMLHFHIGSQVTAVSHIQKAVKEAARIYVKLHTRGANIQYFNIGGGLGVNYDSSKTSSSSSTNYTLQEYANNVVSTLKTICDEENAPHPTIISESGRAIAAYHSMLIINISGRKNMKQYDEVTLSEKDASIVHELYDCLHNINIQNYEEYYHAAIYLKEKLINLFNLGQLGLEEKSKGETLFWKICQCVASFASKEDNTSEQICQLEKHLSNKYLGNFSIFQSIPDSWAIDQLFPILPIHRLNEKPACKGTITDLTCDSDGEINQFIDQTHTKELLELHPSNQDPYYLAITLIGAYQDTMGDYHNLFGAVNEVHITQKNNDNWHIKHIVPADTTANVLNNMKYETTELLKTLNKALKEREQTTETENFINLYEKELGKHTYLNNCTTSIAAHSVCRDNSRLRSNRELSKQSSAETTSNS</sequence>
<dbReference type="PANTHER" id="PTHR43295:SF9">
    <property type="entry name" value="BIOSYNTHETIC ARGININE DECARBOXYLASE"/>
    <property type="match status" value="1"/>
</dbReference>
<keyword evidence="10" id="KW-0745">Spermidine biosynthesis</keyword>
<name>A0A812A147_9EURY</name>
<gene>
    <name evidence="17" type="primary">speA</name>
    <name evidence="17" type="ORF">DNFNHJIP_00141</name>
</gene>
<dbReference type="Pfam" id="PF17810">
    <property type="entry name" value="Arg_decarb_HB"/>
    <property type="match status" value="1"/>
</dbReference>
<evidence type="ECO:0000256" key="6">
    <source>
        <dbReference type="ARBA" id="ARBA00022723"/>
    </source>
</evidence>
<comment type="caution">
    <text evidence="17">The sequence shown here is derived from an EMBL/GenBank/DDBJ whole genome shotgun (WGS) entry which is preliminary data.</text>
</comment>
<keyword evidence="11" id="KW-0620">Polyamine biosynthesis</keyword>
<dbReference type="EC" id="4.1.1.19" evidence="5 13"/>
<evidence type="ECO:0000256" key="3">
    <source>
        <dbReference type="ARBA" id="ARBA00002257"/>
    </source>
</evidence>
<proteinExistence type="inferred from homology"/>
<evidence type="ECO:0000256" key="12">
    <source>
        <dbReference type="ARBA" id="ARBA00023239"/>
    </source>
</evidence>
<feature type="domain" description="Orn/DAP/Arg decarboxylase 2 N-terminal" evidence="15">
    <location>
        <begin position="96"/>
        <end position="345"/>
    </location>
</feature>
<dbReference type="Gene3D" id="3.20.20.10">
    <property type="entry name" value="Alanine racemase"/>
    <property type="match status" value="1"/>
</dbReference>
<evidence type="ECO:0000256" key="8">
    <source>
        <dbReference type="ARBA" id="ARBA00022842"/>
    </source>
</evidence>
<dbReference type="InterPro" id="IPR029066">
    <property type="entry name" value="PLP-binding_barrel"/>
</dbReference>
<evidence type="ECO:0000313" key="17">
    <source>
        <dbReference type="EMBL" id="CAD7766742.1"/>
    </source>
</evidence>
<feature type="active site" description="Proton donor" evidence="14">
    <location>
        <position position="501"/>
    </location>
</feature>
<dbReference type="InterPro" id="IPR040634">
    <property type="entry name" value="Arg_decarb_HB"/>
</dbReference>
<protein>
    <recommendedName>
        <fullName evidence="5 13">Arginine decarboxylase</fullName>
        <ecNumber evidence="5 13">4.1.1.19</ecNumber>
    </recommendedName>
</protein>
<comment type="similarity">
    <text evidence="4">Belongs to the Orn/Lys/Arg decarboxylase class-II family. SpeA subfamily.</text>
</comment>
<keyword evidence="7" id="KW-0210">Decarboxylase</keyword>
<dbReference type="InterPro" id="IPR009006">
    <property type="entry name" value="Ala_racemase/Decarboxylase_C"/>
</dbReference>
<dbReference type="Gene3D" id="1.20.58.930">
    <property type="match status" value="1"/>
</dbReference>
<evidence type="ECO:0000256" key="10">
    <source>
        <dbReference type="ARBA" id="ARBA00023066"/>
    </source>
</evidence>
<evidence type="ECO:0000256" key="1">
    <source>
        <dbReference type="ARBA" id="ARBA00001933"/>
    </source>
</evidence>
<dbReference type="InterPro" id="IPR000183">
    <property type="entry name" value="Orn/DAP/Arg_de-COase"/>
</dbReference>
<evidence type="ECO:0000256" key="14">
    <source>
        <dbReference type="PIRSR" id="PIRSR600183-50"/>
    </source>
</evidence>
<reference evidence="17" key="1">
    <citation type="submission" date="2020-12" db="EMBL/GenBank/DDBJ databases">
        <authorList>
            <person name="Hahn C.J."/>
            <person name="Laso-Perez R."/>
            <person name="Vulcano F."/>
            <person name="Vaziourakis K.-M."/>
            <person name="Stokke R."/>
            <person name="Steen I.H."/>
            <person name="Teske A."/>
            <person name="Boetius A."/>
            <person name="Liebeke M."/>
            <person name="Amann R."/>
            <person name="Knittel K."/>
        </authorList>
    </citation>
    <scope>NUCLEOTIDE SEQUENCE</scope>
    <source>
        <strain evidence="17">Gfbio:c6db26ca-90af-429b-aeed-0e3e8aed0b5e:GoM-Arc1_AMV-AAA_792_C10</strain>
    </source>
</reference>
<dbReference type="GO" id="GO:0006527">
    <property type="term" value="P:L-arginine catabolic process"/>
    <property type="evidence" value="ECO:0007669"/>
    <property type="project" value="InterPro"/>
</dbReference>
<dbReference type="AlphaFoldDB" id="A0A812A147"/>
<evidence type="ECO:0000256" key="7">
    <source>
        <dbReference type="ARBA" id="ARBA00022793"/>
    </source>
</evidence>
<dbReference type="GO" id="GO:0046872">
    <property type="term" value="F:metal ion binding"/>
    <property type="evidence" value="ECO:0007669"/>
    <property type="project" value="UniProtKB-KW"/>
</dbReference>
<dbReference type="GO" id="GO:0008295">
    <property type="term" value="P:spermidine biosynthetic process"/>
    <property type="evidence" value="ECO:0007669"/>
    <property type="project" value="UniProtKB-UniRule"/>
</dbReference>
<evidence type="ECO:0000256" key="13">
    <source>
        <dbReference type="NCBIfam" id="TIGR01273"/>
    </source>
</evidence>
<feature type="domain" description="Arginine decarboxylase helical bundle" evidence="16">
    <location>
        <begin position="370"/>
        <end position="448"/>
    </location>
</feature>
<evidence type="ECO:0000256" key="4">
    <source>
        <dbReference type="ARBA" id="ARBA00008357"/>
    </source>
</evidence>
<dbReference type="NCBIfam" id="NF003763">
    <property type="entry name" value="PRK05354.1"/>
    <property type="match status" value="1"/>
</dbReference>
<comment type="cofactor">
    <cofactor evidence="1 14">
        <name>pyridoxal 5'-phosphate</name>
        <dbReference type="ChEBI" id="CHEBI:597326"/>
    </cofactor>
</comment>
<evidence type="ECO:0000256" key="2">
    <source>
        <dbReference type="ARBA" id="ARBA00001946"/>
    </source>
</evidence>
<dbReference type="Proteomes" id="UP000614580">
    <property type="component" value="Unassembled WGS sequence"/>
</dbReference>
<dbReference type="InterPro" id="IPR002985">
    <property type="entry name" value="Arg_decrbxlase"/>
</dbReference>
<dbReference type="PRINTS" id="PR01180">
    <property type="entry name" value="ARGDCRBXLASE"/>
</dbReference>
<dbReference type="PRINTS" id="PR01179">
    <property type="entry name" value="ODADCRBXLASE"/>
</dbReference>
<keyword evidence="12 17" id="KW-0456">Lyase</keyword>
<evidence type="ECO:0000256" key="11">
    <source>
        <dbReference type="ARBA" id="ARBA00023115"/>
    </source>
</evidence>
<evidence type="ECO:0000256" key="5">
    <source>
        <dbReference type="ARBA" id="ARBA00012426"/>
    </source>
</evidence>
<dbReference type="EMBL" id="CAJHZY010000010">
    <property type="protein sequence ID" value="CAD7766742.1"/>
    <property type="molecule type" value="Genomic_DNA"/>
</dbReference>
<dbReference type="CDD" id="cd06830">
    <property type="entry name" value="PLPDE_III_ADC"/>
    <property type="match status" value="1"/>
</dbReference>
<dbReference type="InterPro" id="IPR022657">
    <property type="entry name" value="De-COase2_CS"/>
</dbReference>
<dbReference type="SUPFAM" id="SSF51419">
    <property type="entry name" value="PLP-binding barrel"/>
    <property type="match status" value="1"/>
</dbReference>
<dbReference type="NCBIfam" id="TIGR01273">
    <property type="entry name" value="speA"/>
    <property type="match status" value="1"/>
</dbReference>
<dbReference type="SUPFAM" id="SSF50621">
    <property type="entry name" value="Alanine racemase C-terminal domain-like"/>
    <property type="match status" value="1"/>
</dbReference>
<dbReference type="InterPro" id="IPR022644">
    <property type="entry name" value="De-COase2_N"/>
</dbReference>
<comment type="cofactor">
    <cofactor evidence="2">
        <name>Mg(2+)</name>
        <dbReference type="ChEBI" id="CHEBI:18420"/>
    </cofactor>
</comment>
<evidence type="ECO:0000259" key="16">
    <source>
        <dbReference type="Pfam" id="PF17810"/>
    </source>
</evidence>
<comment type="function">
    <text evidence="3">Catalyzes the biosynthesis of agmatine from arginine.</text>
</comment>
<feature type="modified residue" description="N6-(pyridoxal phosphate)lysine" evidence="14">
    <location>
        <position position="103"/>
    </location>
</feature>
<keyword evidence="9 14" id="KW-0663">Pyridoxal phosphate</keyword>
<keyword evidence="6" id="KW-0479">Metal-binding</keyword>
<dbReference type="GO" id="GO:0008792">
    <property type="term" value="F:arginine decarboxylase activity"/>
    <property type="evidence" value="ECO:0007669"/>
    <property type="project" value="UniProtKB-UniRule"/>
</dbReference>
<dbReference type="PIRSF" id="PIRSF001336">
    <property type="entry name" value="Arg_decrbxlase"/>
    <property type="match status" value="1"/>
</dbReference>
<evidence type="ECO:0000259" key="15">
    <source>
        <dbReference type="Pfam" id="PF02784"/>
    </source>
</evidence>
<dbReference type="InterPro" id="IPR022653">
    <property type="entry name" value="De-COase2_pyr-phos_BS"/>
</dbReference>
<dbReference type="PANTHER" id="PTHR43295">
    <property type="entry name" value="ARGININE DECARBOXYLASE"/>
    <property type="match status" value="1"/>
</dbReference>
<organism evidence="17 18">
    <name type="scientific">Candidatus Argoarchaeum ethanivorans</name>
    <dbReference type="NCBI Taxonomy" id="2608793"/>
    <lineage>
        <taxon>Archaea</taxon>
        <taxon>Methanobacteriati</taxon>
        <taxon>Methanobacteriota</taxon>
        <taxon>Stenosarchaea group</taxon>
        <taxon>Methanomicrobia</taxon>
        <taxon>Methanosarcinales</taxon>
        <taxon>Methanosarcinales incertae sedis</taxon>
        <taxon>GOM Arc I cluster</taxon>
        <taxon>Candidatus Argoarchaeum</taxon>
    </lineage>
</organism>